<dbReference type="Gene3D" id="2.60.120.330">
    <property type="entry name" value="B-lactam Antibiotic, Isopenicillin N Synthase, Chain"/>
    <property type="match status" value="1"/>
</dbReference>
<dbReference type="GO" id="GO:0046872">
    <property type="term" value="F:metal ion binding"/>
    <property type="evidence" value="ECO:0007669"/>
    <property type="project" value="UniProtKB-KW"/>
</dbReference>
<dbReference type="Pfam" id="PF03171">
    <property type="entry name" value="2OG-FeII_Oxy"/>
    <property type="match status" value="1"/>
</dbReference>
<evidence type="ECO:0000256" key="3">
    <source>
        <dbReference type="RuleBase" id="RU003682"/>
    </source>
</evidence>
<dbReference type="GO" id="GO:0017000">
    <property type="term" value="P:antibiotic biosynthetic process"/>
    <property type="evidence" value="ECO:0007669"/>
    <property type="project" value="UniProtKB-KW"/>
</dbReference>
<evidence type="ECO:0000313" key="5">
    <source>
        <dbReference type="EMBL" id="NDK89729.1"/>
    </source>
</evidence>
<sequence>MARTVPIIDLTPFRSNTDTQGVVDKVRAACTNTGFLVVTGHGVPTELVTAATAAAREFFDSPTDVKRSYRNPGRGSGYEEFANMSLGQSQGDLAPADLREGYTARRVDIIDWRSPVWGASEPDTALRETISNYYCAMDQLADTIMEVFALALDRPRDFFRAFTDRHDSQVALYHYPPMSREPLPGQLRGGAHTDFGSLTLLHGDPSVDGLEVWNGTEWDAAPIVADSFVVNIGDLMQRWTNDTWKSTVHRVANPADGDWDKTRYTIAFFHQPNHDAEITSLDSVHPAKYPTVTSGAHFTMKLEAMALT</sequence>
<comment type="pathway">
    <text evidence="1">Antibiotic biosynthesis.</text>
</comment>
<dbReference type="SUPFAM" id="SSF51197">
    <property type="entry name" value="Clavaminate synthase-like"/>
    <property type="match status" value="1"/>
</dbReference>
<keyword evidence="3" id="KW-0408">Iron</keyword>
<name>A0A7K3LNB5_9ACTN</name>
<dbReference type="Pfam" id="PF14226">
    <property type="entry name" value="DIOX_N"/>
    <property type="match status" value="1"/>
</dbReference>
<dbReference type="EMBL" id="JAADZU010000023">
    <property type="protein sequence ID" value="NDK89729.1"/>
    <property type="molecule type" value="Genomic_DNA"/>
</dbReference>
<gene>
    <name evidence="5" type="ORF">GYA93_09085</name>
</gene>
<reference evidence="5 6" key="1">
    <citation type="submission" date="2020-01" db="EMBL/GenBank/DDBJ databases">
        <title>Investigation of new actinobacteria for the biodesulphurisation of diesel fuel.</title>
        <authorList>
            <person name="Athi Narayanan S.M."/>
        </authorList>
    </citation>
    <scope>NUCLEOTIDE SEQUENCE [LARGE SCALE GENOMIC DNA]</scope>
    <source>
        <strain evidence="5 6">213E</strain>
    </source>
</reference>
<comment type="similarity">
    <text evidence="3">Belongs to the iron/ascorbate-dependent oxidoreductase family.</text>
</comment>
<comment type="caution">
    <text evidence="5">The sequence shown here is derived from an EMBL/GenBank/DDBJ whole genome shotgun (WGS) entry which is preliminary data.</text>
</comment>
<dbReference type="InterPro" id="IPR005123">
    <property type="entry name" value="Oxoglu/Fe-dep_dioxygenase_dom"/>
</dbReference>
<keyword evidence="2" id="KW-0045">Antibiotic biosynthesis</keyword>
<evidence type="ECO:0000256" key="1">
    <source>
        <dbReference type="ARBA" id="ARBA00004792"/>
    </source>
</evidence>
<dbReference type="AlphaFoldDB" id="A0A7K3LNB5"/>
<dbReference type="InterPro" id="IPR044861">
    <property type="entry name" value="IPNS-like_FE2OG_OXY"/>
</dbReference>
<dbReference type="PROSITE" id="PS51471">
    <property type="entry name" value="FE2OG_OXY"/>
    <property type="match status" value="1"/>
</dbReference>
<dbReference type="PRINTS" id="PR00682">
    <property type="entry name" value="IPNSYNTHASE"/>
</dbReference>
<organism evidence="5 6">
    <name type="scientific">Gordonia desulfuricans</name>
    <dbReference type="NCBI Taxonomy" id="89051"/>
    <lineage>
        <taxon>Bacteria</taxon>
        <taxon>Bacillati</taxon>
        <taxon>Actinomycetota</taxon>
        <taxon>Actinomycetes</taxon>
        <taxon>Mycobacteriales</taxon>
        <taxon>Gordoniaceae</taxon>
        <taxon>Gordonia</taxon>
    </lineage>
</organism>
<dbReference type="RefSeq" id="WP_059036699.1">
    <property type="nucleotide sequence ID" value="NZ_JAADZU010000023.1"/>
</dbReference>
<protein>
    <submittedName>
        <fullName evidence="5">Isopenicillin N synthase family oxygenase</fullName>
    </submittedName>
</protein>
<dbReference type="Proteomes" id="UP000466307">
    <property type="component" value="Unassembled WGS sequence"/>
</dbReference>
<dbReference type="InterPro" id="IPR026992">
    <property type="entry name" value="DIOX_N"/>
</dbReference>
<dbReference type="GO" id="GO:0016491">
    <property type="term" value="F:oxidoreductase activity"/>
    <property type="evidence" value="ECO:0007669"/>
    <property type="project" value="UniProtKB-KW"/>
</dbReference>
<evidence type="ECO:0000259" key="4">
    <source>
        <dbReference type="PROSITE" id="PS51471"/>
    </source>
</evidence>
<keyword evidence="3" id="KW-0560">Oxidoreductase</keyword>
<keyword evidence="6" id="KW-1185">Reference proteome</keyword>
<dbReference type="InterPro" id="IPR050231">
    <property type="entry name" value="Iron_ascorbate_oxido_reductase"/>
</dbReference>
<feature type="domain" description="Fe2OG dioxygenase" evidence="4">
    <location>
        <begin position="165"/>
        <end position="272"/>
    </location>
</feature>
<evidence type="ECO:0000313" key="6">
    <source>
        <dbReference type="Proteomes" id="UP000466307"/>
    </source>
</evidence>
<dbReference type="PANTHER" id="PTHR47990">
    <property type="entry name" value="2-OXOGLUTARATE (2OG) AND FE(II)-DEPENDENT OXYGENASE SUPERFAMILY PROTEIN-RELATED"/>
    <property type="match status" value="1"/>
</dbReference>
<proteinExistence type="inferred from homology"/>
<dbReference type="InterPro" id="IPR027443">
    <property type="entry name" value="IPNS-like_sf"/>
</dbReference>
<keyword evidence="3" id="KW-0479">Metal-binding</keyword>
<evidence type="ECO:0000256" key="2">
    <source>
        <dbReference type="ARBA" id="ARBA00023194"/>
    </source>
</evidence>
<accession>A0A7K3LNB5</accession>